<proteinExistence type="inferred from homology"/>
<evidence type="ECO:0000313" key="8">
    <source>
        <dbReference type="Proteomes" id="UP000295418"/>
    </source>
</evidence>
<evidence type="ECO:0000256" key="3">
    <source>
        <dbReference type="ARBA" id="ARBA00022692"/>
    </source>
</evidence>
<dbReference type="EMBL" id="SKFG01000021">
    <property type="protein sequence ID" value="TCZ75320.1"/>
    <property type="molecule type" value="Genomic_DNA"/>
</dbReference>
<evidence type="ECO:0000256" key="5">
    <source>
        <dbReference type="ARBA" id="ARBA00023136"/>
    </source>
</evidence>
<sequence>MNLFWMGVLYVGTAGFVGGLTNHFAIKMLFHPRKPIYLWGKKLPFTPGLIPKRRDEISRSLGQVVGDHLVTSEGLASALRKPELRQGIEDKLQAWVENFGTQDCTIAELVQQYLTLDEWTSMKEKLVNWLQNQSVDVVQWLIQSEELREKQISMLLPGWDEQRKEQLADTIVNSLIVSIKKELTSLQGERMLRRITGQFMEQSGGFLGTLAGLFVDEDKMVTRVRGAIIQQLDSPSVHAMIGGFIQNKISDYERITLGEVFEWITKDDGFDRIRTRLEQMPWGQWLDRMEQLKVAQLLGPRMDSILVRIPAIVDWSLNRLEDRIESIIKTINLPKIVEEQVVNFPIEQLERIILSVSGQEFRAITWLGVVLGGVIGLIQTFIYILQQ</sequence>
<reference evidence="7 8" key="1">
    <citation type="submission" date="2019-03" db="EMBL/GenBank/DDBJ databases">
        <authorList>
            <person name="Kim M.K.M."/>
        </authorList>
    </citation>
    <scope>NUCLEOTIDE SEQUENCE [LARGE SCALE GENOMIC DNA]</scope>
    <source>
        <strain evidence="7 8">18JY21-1</strain>
    </source>
</reference>
<dbReference type="OrthoDB" id="9787430at2"/>
<protein>
    <submittedName>
        <fullName evidence="7">DUF445 family protein</fullName>
    </submittedName>
</protein>
<dbReference type="Proteomes" id="UP000295418">
    <property type="component" value="Unassembled WGS sequence"/>
</dbReference>
<name>A0A4R4E8X7_9BACL</name>
<keyword evidence="4 6" id="KW-1133">Transmembrane helix</keyword>
<keyword evidence="3 6" id="KW-0812">Transmembrane</keyword>
<evidence type="ECO:0000256" key="6">
    <source>
        <dbReference type="SAM" id="Phobius"/>
    </source>
</evidence>
<comment type="caution">
    <text evidence="7">The sequence shown here is derived from an EMBL/GenBank/DDBJ whole genome shotgun (WGS) entry which is preliminary data.</text>
</comment>
<dbReference type="GO" id="GO:0012505">
    <property type="term" value="C:endomembrane system"/>
    <property type="evidence" value="ECO:0007669"/>
    <property type="project" value="UniProtKB-SubCell"/>
</dbReference>
<comment type="subcellular location">
    <subcellularLocation>
        <location evidence="1">Endomembrane system</location>
    </subcellularLocation>
</comment>
<dbReference type="AlphaFoldDB" id="A0A4R4E8X7"/>
<dbReference type="InterPro" id="IPR007383">
    <property type="entry name" value="DUF445"/>
</dbReference>
<feature type="transmembrane region" description="Helical" evidence="6">
    <location>
        <begin position="363"/>
        <end position="385"/>
    </location>
</feature>
<keyword evidence="8" id="KW-1185">Reference proteome</keyword>
<organism evidence="7 8">
    <name type="scientific">Paenibacillus albiflavus</name>
    <dbReference type="NCBI Taxonomy" id="2545760"/>
    <lineage>
        <taxon>Bacteria</taxon>
        <taxon>Bacillati</taxon>
        <taxon>Bacillota</taxon>
        <taxon>Bacilli</taxon>
        <taxon>Bacillales</taxon>
        <taxon>Paenibacillaceae</taxon>
        <taxon>Paenibacillus</taxon>
    </lineage>
</organism>
<feature type="transmembrane region" description="Helical" evidence="6">
    <location>
        <begin position="6"/>
        <end position="26"/>
    </location>
</feature>
<dbReference type="PANTHER" id="PTHR35791:SF1">
    <property type="entry name" value="UPF0754 MEMBRANE PROTEIN YHEB"/>
    <property type="match status" value="1"/>
</dbReference>
<evidence type="ECO:0000256" key="4">
    <source>
        <dbReference type="ARBA" id="ARBA00022989"/>
    </source>
</evidence>
<evidence type="ECO:0000256" key="1">
    <source>
        <dbReference type="ARBA" id="ARBA00004308"/>
    </source>
</evidence>
<dbReference type="RefSeq" id="WP_132419488.1">
    <property type="nucleotide sequence ID" value="NZ_SKFG01000021.1"/>
</dbReference>
<evidence type="ECO:0000256" key="2">
    <source>
        <dbReference type="ARBA" id="ARBA00008053"/>
    </source>
</evidence>
<evidence type="ECO:0000313" key="7">
    <source>
        <dbReference type="EMBL" id="TCZ75320.1"/>
    </source>
</evidence>
<gene>
    <name evidence="7" type="ORF">E0485_18205</name>
</gene>
<accession>A0A4R4E8X7</accession>
<dbReference type="Pfam" id="PF04286">
    <property type="entry name" value="DUF445"/>
    <property type="match status" value="1"/>
</dbReference>
<keyword evidence="5 6" id="KW-0472">Membrane</keyword>
<comment type="similarity">
    <text evidence="2">Belongs to the UPF0754 family.</text>
</comment>
<dbReference type="PANTHER" id="PTHR35791">
    <property type="entry name" value="UPF0754 MEMBRANE PROTEIN YHEB"/>
    <property type="match status" value="1"/>
</dbReference>